<feature type="compositionally biased region" description="Basic and acidic residues" evidence="3">
    <location>
        <begin position="248"/>
        <end position="279"/>
    </location>
</feature>
<feature type="domain" description="M23ase beta-sheet core" evidence="4">
    <location>
        <begin position="351"/>
        <end position="441"/>
    </location>
</feature>
<dbReference type="PANTHER" id="PTHR21666">
    <property type="entry name" value="PEPTIDASE-RELATED"/>
    <property type="match status" value="1"/>
</dbReference>
<evidence type="ECO:0000256" key="2">
    <source>
        <dbReference type="SAM" id="Coils"/>
    </source>
</evidence>
<evidence type="ECO:0000256" key="1">
    <source>
        <dbReference type="ARBA" id="ARBA00022729"/>
    </source>
</evidence>
<organism evidence="5 6">
    <name type="scientific">Salmonirosea aquatica</name>
    <dbReference type="NCBI Taxonomy" id="2654236"/>
    <lineage>
        <taxon>Bacteria</taxon>
        <taxon>Pseudomonadati</taxon>
        <taxon>Bacteroidota</taxon>
        <taxon>Cytophagia</taxon>
        <taxon>Cytophagales</taxon>
        <taxon>Spirosomataceae</taxon>
        <taxon>Salmonirosea</taxon>
    </lineage>
</organism>
<dbReference type="AlphaFoldDB" id="A0A7C9BG89"/>
<dbReference type="CDD" id="cd12797">
    <property type="entry name" value="M23_peptidase"/>
    <property type="match status" value="1"/>
</dbReference>
<evidence type="ECO:0000313" key="6">
    <source>
        <dbReference type="Proteomes" id="UP000479293"/>
    </source>
</evidence>
<sequence>MRFQRLFVRGVGFMLLLILGHAGAVLAQKTRQQLELEKRQNSEKIKGIQRILNETASQKKASVGQLQALKQQVTTQKKQIDLLSDDLRLLDGELKSLEKARRELANDLAKLKKEYGQMIYEASKRNTYLSQLVFLFSASTFNQLVLRYKYLQQYTEARQGQVRQMEEVQRQLTAKTQRITAKQQQQKTVLAAQVGEAKKLEVLQSKQDEVVKALSQKESELRAELVANRRAAATLEANLRRLIEKEMRERAERERRERLAREKAERERLAREKAEREKAIAAGETPPPVEKPAERPAETVNAGGMTDEEVTLASSFKASQARLPWPAKGFVSDHFGRKEHPVLRGVIIDNLGIDIQTGANEGVHSVYDGTVLDVTNMPGLSNVVAIQHGDYMTVYAKLKSVSVKTGQKVKARETIGTVATDSDGTSSLQFQVWKNTTRLNPELWLLRR</sequence>
<evidence type="ECO:0000313" key="5">
    <source>
        <dbReference type="EMBL" id="MPR33623.1"/>
    </source>
</evidence>
<dbReference type="Gene3D" id="2.70.70.10">
    <property type="entry name" value="Glucose Permease (Domain IIA)"/>
    <property type="match status" value="1"/>
</dbReference>
<name>A0A7C9BG89_9BACT</name>
<dbReference type="GO" id="GO:0004222">
    <property type="term" value="F:metalloendopeptidase activity"/>
    <property type="evidence" value="ECO:0007669"/>
    <property type="project" value="TreeGrafter"/>
</dbReference>
<dbReference type="EMBL" id="WHLY01000002">
    <property type="protein sequence ID" value="MPR33623.1"/>
    <property type="molecule type" value="Genomic_DNA"/>
</dbReference>
<keyword evidence="1" id="KW-0732">Signal</keyword>
<accession>A0A7C9BG89</accession>
<feature type="coiled-coil region" evidence="2">
    <location>
        <begin position="151"/>
        <end position="185"/>
    </location>
</feature>
<dbReference type="Gene3D" id="6.10.250.3150">
    <property type="match status" value="1"/>
</dbReference>
<dbReference type="Proteomes" id="UP000479293">
    <property type="component" value="Unassembled WGS sequence"/>
</dbReference>
<feature type="region of interest" description="Disordered" evidence="3">
    <location>
        <begin position="248"/>
        <end position="295"/>
    </location>
</feature>
<dbReference type="PANTHER" id="PTHR21666:SF289">
    <property type="entry name" value="L-ALA--D-GLU ENDOPEPTIDASE"/>
    <property type="match status" value="1"/>
</dbReference>
<dbReference type="InterPro" id="IPR050570">
    <property type="entry name" value="Cell_wall_metabolism_enzyme"/>
</dbReference>
<gene>
    <name evidence="5" type="ORF">GBK04_09640</name>
</gene>
<proteinExistence type="predicted"/>
<dbReference type="InterPro" id="IPR011055">
    <property type="entry name" value="Dup_hybrid_motif"/>
</dbReference>
<feature type="coiled-coil region" evidence="2">
    <location>
        <begin position="66"/>
        <end position="114"/>
    </location>
</feature>
<keyword evidence="6" id="KW-1185">Reference proteome</keyword>
<protein>
    <submittedName>
        <fullName evidence="5">Peptidoglycan DD-metalloendopeptidase family protein</fullName>
    </submittedName>
</protein>
<dbReference type="InterPro" id="IPR016047">
    <property type="entry name" value="M23ase_b-sheet_dom"/>
</dbReference>
<reference evidence="5 6" key="1">
    <citation type="submission" date="2019-10" db="EMBL/GenBank/DDBJ databases">
        <title>Draft Genome Sequence of Cytophagaceae sp. SJW1-29.</title>
        <authorList>
            <person name="Choi A."/>
        </authorList>
    </citation>
    <scope>NUCLEOTIDE SEQUENCE [LARGE SCALE GENOMIC DNA]</scope>
    <source>
        <strain evidence="5 6">SJW1-29</strain>
    </source>
</reference>
<evidence type="ECO:0000259" key="4">
    <source>
        <dbReference type="Pfam" id="PF01551"/>
    </source>
</evidence>
<keyword evidence="2" id="KW-0175">Coiled coil</keyword>
<dbReference type="Pfam" id="PF01551">
    <property type="entry name" value="Peptidase_M23"/>
    <property type="match status" value="1"/>
</dbReference>
<evidence type="ECO:0000256" key="3">
    <source>
        <dbReference type="SAM" id="MobiDB-lite"/>
    </source>
</evidence>
<comment type="caution">
    <text evidence="5">The sequence shown here is derived from an EMBL/GenBank/DDBJ whole genome shotgun (WGS) entry which is preliminary data.</text>
</comment>
<dbReference type="SUPFAM" id="SSF51261">
    <property type="entry name" value="Duplicated hybrid motif"/>
    <property type="match status" value="1"/>
</dbReference>